<reference evidence="1 2" key="1">
    <citation type="journal article" date="2016" name="Mol. Biol. Evol.">
        <title>Comparative Genomics of Early-Diverging Mushroom-Forming Fungi Provides Insights into the Origins of Lignocellulose Decay Capabilities.</title>
        <authorList>
            <person name="Nagy L.G."/>
            <person name="Riley R."/>
            <person name="Tritt A."/>
            <person name="Adam C."/>
            <person name="Daum C."/>
            <person name="Floudas D."/>
            <person name="Sun H."/>
            <person name="Yadav J.S."/>
            <person name="Pangilinan J."/>
            <person name="Larsson K.H."/>
            <person name="Matsuura K."/>
            <person name="Barry K."/>
            <person name="Labutti K."/>
            <person name="Kuo R."/>
            <person name="Ohm R.A."/>
            <person name="Bhattacharya S.S."/>
            <person name="Shirouzu T."/>
            <person name="Yoshinaga Y."/>
            <person name="Martin F.M."/>
            <person name="Grigoriev I.V."/>
            <person name="Hibbett D.S."/>
        </authorList>
    </citation>
    <scope>NUCLEOTIDE SEQUENCE [LARGE SCALE GENOMIC DNA]</scope>
    <source>
        <strain evidence="1 2">CBS 109695</strain>
    </source>
</reference>
<protein>
    <submittedName>
        <fullName evidence="1">Uncharacterized protein</fullName>
    </submittedName>
</protein>
<sequence length="156" mass="16897">MHVSAYLVLPLQARTRGLEELSLWGVSQACLSVPHSREACAEARGPSDCVPFCPINELVVFLLIDGRTALCNATLASSLAHVPRSITCGPARTSPNCILFYRLQNDCVLMDVALCARPGFEVLQRAEDLCCHRWNLTFPPTATLEATEGALATVQA</sequence>
<accession>A0A166BPR6</accession>
<organism evidence="1 2">
    <name type="scientific">Athelia psychrophila</name>
    <dbReference type="NCBI Taxonomy" id="1759441"/>
    <lineage>
        <taxon>Eukaryota</taxon>
        <taxon>Fungi</taxon>
        <taxon>Dikarya</taxon>
        <taxon>Basidiomycota</taxon>
        <taxon>Agaricomycotina</taxon>
        <taxon>Agaricomycetes</taxon>
        <taxon>Agaricomycetidae</taxon>
        <taxon>Atheliales</taxon>
        <taxon>Atheliaceae</taxon>
        <taxon>Athelia</taxon>
    </lineage>
</organism>
<dbReference type="AlphaFoldDB" id="A0A166BPR6"/>
<gene>
    <name evidence="1" type="ORF">FIBSPDRAFT_148881</name>
</gene>
<keyword evidence="2" id="KW-1185">Reference proteome</keyword>
<evidence type="ECO:0000313" key="2">
    <source>
        <dbReference type="Proteomes" id="UP000076532"/>
    </source>
</evidence>
<name>A0A166BPR6_9AGAM</name>
<proteinExistence type="predicted"/>
<dbReference type="EMBL" id="KV417641">
    <property type="protein sequence ID" value="KZP12859.1"/>
    <property type="molecule type" value="Genomic_DNA"/>
</dbReference>
<evidence type="ECO:0000313" key="1">
    <source>
        <dbReference type="EMBL" id="KZP12859.1"/>
    </source>
</evidence>
<dbReference type="Proteomes" id="UP000076532">
    <property type="component" value="Unassembled WGS sequence"/>
</dbReference>